<dbReference type="PROSITE" id="PS50983">
    <property type="entry name" value="FE_B12_PBP"/>
    <property type="match status" value="1"/>
</dbReference>
<comment type="caution">
    <text evidence="4">The sequence shown here is derived from an EMBL/GenBank/DDBJ whole genome shotgun (WGS) entry which is preliminary data.</text>
</comment>
<evidence type="ECO:0000259" key="3">
    <source>
        <dbReference type="PROSITE" id="PS50983"/>
    </source>
</evidence>
<dbReference type="InterPro" id="IPR050902">
    <property type="entry name" value="ABC_Transporter_SBP"/>
</dbReference>
<dbReference type="SUPFAM" id="SSF53807">
    <property type="entry name" value="Helical backbone' metal receptor"/>
    <property type="match status" value="1"/>
</dbReference>
<reference evidence="4" key="1">
    <citation type="submission" date="2022-04" db="EMBL/GenBank/DDBJ databases">
        <title>Roseomonas acroporae sp. nov., isolated from coral Acropora digitifera.</title>
        <authorList>
            <person name="Sun H."/>
        </authorList>
    </citation>
    <scope>NUCLEOTIDE SEQUENCE</scope>
    <source>
        <strain evidence="4">NAR14</strain>
    </source>
</reference>
<dbReference type="InterPro" id="IPR002491">
    <property type="entry name" value="ABC_transptr_periplasmic_BD"/>
</dbReference>
<feature type="compositionally biased region" description="Low complexity" evidence="1">
    <location>
        <begin position="53"/>
        <end position="72"/>
    </location>
</feature>
<dbReference type="PROSITE" id="PS51318">
    <property type="entry name" value="TAT"/>
    <property type="match status" value="1"/>
</dbReference>
<dbReference type="Pfam" id="PF01497">
    <property type="entry name" value="Peripla_BP_2"/>
    <property type="match status" value="1"/>
</dbReference>
<name>A0A9X2BTA7_9PROT</name>
<organism evidence="4 5">
    <name type="scientific">Roseomonas acroporae</name>
    <dbReference type="NCBI Taxonomy" id="2937791"/>
    <lineage>
        <taxon>Bacteria</taxon>
        <taxon>Pseudomonadati</taxon>
        <taxon>Pseudomonadota</taxon>
        <taxon>Alphaproteobacteria</taxon>
        <taxon>Acetobacterales</taxon>
        <taxon>Roseomonadaceae</taxon>
        <taxon>Roseomonas</taxon>
    </lineage>
</organism>
<evidence type="ECO:0000313" key="5">
    <source>
        <dbReference type="Proteomes" id="UP001139516"/>
    </source>
</evidence>
<feature type="domain" description="Fe/B12 periplasmic-binding" evidence="3">
    <location>
        <begin position="94"/>
        <end position="345"/>
    </location>
</feature>
<protein>
    <submittedName>
        <fullName evidence="4">ABC transporter substrate-binding protein</fullName>
    </submittedName>
</protein>
<feature type="compositionally biased region" description="Low complexity" evidence="1">
    <location>
        <begin position="28"/>
        <end position="37"/>
    </location>
</feature>
<keyword evidence="2" id="KW-0732">Signal</keyword>
<feature type="chain" id="PRO_5040857167" evidence="2">
    <location>
        <begin position="27"/>
        <end position="348"/>
    </location>
</feature>
<dbReference type="EMBL" id="JALPRX010000006">
    <property type="protein sequence ID" value="MCK8783071.1"/>
    <property type="molecule type" value="Genomic_DNA"/>
</dbReference>
<feature type="signal peptide" evidence="2">
    <location>
        <begin position="1"/>
        <end position="26"/>
    </location>
</feature>
<gene>
    <name evidence="4" type="ORF">M0638_01580</name>
</gene>
<sequence>MPQRGRLPRRALLAGAAALLPGVAAGQGATGQEATGQGATGQGAAGPGEDARSPAAAGPATGSADAAGTAPAGWPRTVTDALGRAVALPAPPRRIVAIFASNVELLAALGLADRIAGIEAYTRYPPEVLGRPLVGGRLGFSAEAIARLDADLVVMTPARQAAGTLLDPLARIGIPSLVVLGRDLADILGNLRLLGRATGREAAAEAVVAAMERRFAAVRARLAGRPRPRVFLETSNTGRGTYGTVRPDTYTADAVRLAGGDLAFPAFRGPAQVSGEAVLRADPDVILVAGRPDQAAEVASRPGWDSLRAVREGRVHPVSRAFLLIPGPRVADGVEQVARLLHPAAFAG</sequence>
<evidence type="ECO:0000256" key="1">
    <source>
        <dbReference type="SAM" id="MobiDB-lite"/>
    </source>
</evidence>
<accession>A0A9X2BTA7</accession>
<dbReference type="Proteomes" id="UP001139516">
    <property type="component" value="Unassembled WGS sequence"/>
</dbReference>
<dbReference type="Gene3D" id="3.40.50.1980">
    <property type="entry name" value="Nitrogenase molybdenum iron protein domain"/>
    <property type="match status" value="2"/>
</dbReference>
<dbReference type="RefSeq" id="WP_248665193.1">
    <property type="nucleotide sequence ID" value="NZ_JALPRX010000006.1"/>
</dbReference>
<dbReference type="PANTHER" id="PTHR30535">
    <property type="entry name" value="VITAMIN B12-BINDING PROTEIN"/>
    <property type="match status" value="1"/>
</dbReference>
<dbReference type="AlphaFoldDB" id="A0A9X2BTA7"/>
<feature type="region of interest" description="Disordered" evidence="1">
    <location>
        <begin position="28"/>
        <end position="72"/>
    </location>
</feature>
<proteinExistence type="predicted"/>
<dbReference type="InterPro" id="IPR006311">
    <property type="entry name" value="TAT_signal"/>
</dbReference>
<keyword evidence="5" id="KW-1185">Reference proteome</keyword>
<dbReference type="PANTHER" id="PTHR30535:SF34">
    <property type="entry name" value="MOLYBDATE-BINDING PROTEIN MOLA"/>
    <property type="match status" value="1"/>
</dbReference>
<evidence type="ECO:0000256" key="2">
    <source>
        <dbReference type="SAM" id="SignalP"/>
    </source>
</evidence>
<evidence type="ECO:0000313" key="4">
    <source>
        <dbReference type="EMBL" id="MCK8783071.1"/>
    </source>
</evidence>